<evidence type="ECO:0000256" key="5">
    <source>
        <dbReference type="ARBA" id="ARBA00023125"/>
    </source>
</evidence>
<dbReference type="Gene3D" id="3.30.1490.190">
    <property type="match status" value="1"/>
</dbReference>
<feature type="binding site" evidence="8">
    <location>
        <position position="107"/>
    </location>
    <ligand>
        <name>Fe cation</name>
        <dbReference type="ChEBI" id="CHEBI:24875"/>
    </ligand>
</feature>
<evidence type="ECO:0000256" key="3">
    <source>
        <dbReference type="ARBA" id="ARBA00022833"/>
    </source>
</evidence>
<evidence type="ECO:0000256" key="4">
    <source>
        <dbReference type="ARBA" id="ARBA00023015"/>
    </source>
</evidence>
<feature type="binding site" evidence="7">
    <location>
        <position position="135"/>
    </location>
    <ligand>
        <name>Zn(2+)</name>
        <dbReference type="ChEBI" id="CHEBI:29105"/>
    </ligand>
</feature>
<comment type="cofactor">
    <cofactor evidence="8">
        <name>Mn(2+)</name>
        <dbReference type="ChEBI" id="CHEBI:29035"/>
    </cofactor>
    <cofactor evidence="8">
        <name>Fe(2+)</name>
        <dbReference type="ChEBI" id="CHEBI:29033"/>
    </cofactor>
    <text evidence="8">Binds 1 Mn(2+) or Fe(2+) ion per subunit.</text>
</comment>
<feature type="binding site" evidence="7">
    <location>
        <position position="92"/>
    </location>
    <ligand>
        <name>Zn(2+)</name>
        <dbReference type="ChEBI" id="CHEBI:29105"/>
    </ligand>
</feature>
<evidence type="ECO:0000313" key="9">
    <source>
        <dbReference type="EMBL" id="MBI9113628.1"/>
    </source>
</evidence>
<dbReference type="Proteomes" id="UP000602087">
    <property type="component" value="Unassembled WGS sequence"/>
</dbReference>
<dbReference type="AlphaFoldDB" id="A0A934I1T8"/>
<evidence type="ECO:0000256" key="6">
    <source>
        <dbReference type="ARBA" id="ARBA00023163"/>
    </source>
</evidence>
<organism evidence="9 10">
    <name type="scientific">Sanguibacter suaedae</name>
    <dbReference type="NCBI Taxonomy" id="2795737"/>
    <lineage>
        <taxon>Bacteria</taxon>
        <taxon>Bacillati</taxon>
        <taxon>Actinomycetota</taxon>
        <taxon>Actinomycetes</taxon>
        <taxon>Micrococcales</taxon>
        <taxon>Sanguibacteraceae</taxon>
        <taxon>Sanguibacter</taxon>
    </lineage>
</organism>
<evidence type="ECO:0000256" key="2">
    <source>
        <dbReference type="ARBA" id="ARBA00022491"/>
    </source>
</evidence>
<dbReference type="GO" id="GO:0003700">
    <property type="term" value="F:DNA-binding transcription factor activity"/>
    <property type="evidence" value="ECO:0007669"/>
    <property type="project" value="InterPro"/>
</dbReference>
<dbReference type="InterPro" id="IPR002481">
    <property type="entry name" value="FUR"/>
</dbReference>
<dbReference type="EMBL" id="JAEINH010000001">
    <property type="protein sequence ID" value="MBI9113628.1"/>
    <property type="molecule type" value="Genomic_DNA"/>
</dbReference>
<comment type="cofactor">
    <cofactor evidence="7">
        <name>Zn(2+)</name>
        <dbReference type="ChEBI" id="CHEBI:29105"/>
    </cofactor>
    <text evidence="7">Binds 1 zinc ion per subunit.</text>
</comment>
<protein>
    <submittedName>
        <fullName evidence="9">Transcriptional repressor</fullName>
    </submittedName>
</protein>
<evidence type="ECO:0000256" key="7">
    <source>
        <dbReference type="PIRSR" id="PIRSR602481-1"/>
    </source>
</evidence>
<evidence type="ECO:0000256" key="8">
    <source>
        <dbReference type="PIRSR" id="PIRSR602481-2"/>
    </source>
</evidence>
<reference evidence="9" key="1">
    <citation type="submission" date="2020-12" db="EMBL/GenBank/DDBJ databases">
        <title>Sanguibacter suaedae sp. nov., isolated from Suaeda aralocaspica.</title>
        <authorList>
            <person name="Ma Q."/>
        </authorList>
    </citation>
    <scope>NUCLEOTIDE SEQUENCE</scope>
    <source>
        <strain evidence="9">YZGR15</strain>
    </source>
</reference>
<keyword evidence="5" id="KW-0238">DNA-binding</keyword>
<keyword evidence="8" id="KW-0408">Iron</keyword>
<dbReference type="SUPFAM" id="SSF46785">
    <property type="entry name" value="Winged helix' DNA-binding domain"/>
    <property type="match status" value="1"/>
</dbReference>
<evidence type="ECO:0000256" key="1">
    <source>
        <dbReference type="ARBA" id="ARBA00007957"/>
    </source>
</evidence>
<proteinExistence type="inferred from homology"/>
<feature type="binding site" evidence="7">
    <location>
        <position position="132"/>
    </location>
    <ligand>
        <name>Zn(2+)</name>
        <dbReference type="ChEBI" id="CHEBI:29105"/>
    </ligand>
</feature>
<keyword evidence="6" id="KW-0804">Transcription</keyword>
<feature type="binding site" evidence="7">
    <location>
        <position position="95"/>
    </location>
    <ligand>
        <name>Zn(2+)</name>
        <dbReference type="ChEBI" id="CHEBI:29105"/>
    </ligand>
</feature>
<keyword evidence="7" id="KW-0479">Metal-binding</keyword>
<dbReference type="InterPro" id="IPR036390">
    <property type="entry name" value="WH_DNA-bd_sf"/>
</dbReference>
<comment type="similarity">
    <text evidence="1">Belongs to the Fur family.</text>
</comment>
<dbReference type="GO" id="GO:0003677">
    <property type="term" value="F:DNA binding"/>
    <property type="evidence" value="ECO:0007669"/>
    <property type="project" value="UniProtKB-KW"/>
</dbReference>
<accession>A0A934I1T8</accession>
<keyword evidence="2" id="KW-0678">Repressor</keyword>
<sequence>MTATNEQTPRRARHTRHQEAVLALVGSSDAFRAVRDVQAMLREQGTEVSISTLYRTLRLLEREGLVDSVHDEAGAVRYRRAAPGDSGCFLVCRVCDRADPVDLGEVEEWAVRTAGAEQFADVVVHARLRGVCGRCAS</sequence>
<name>A0A934I1T8_9MICO</name>
<dbReference type="InterPro" id="IPR036388">
    <property type="entry name" value="WH-like_DNA-bd_sf"/>
</dbReference>
<gene>
    <name evidence="9" type="ORF">JAV76_01215</name>
</gene>
<dbReference type="InterPro" id="IPR043135">
    <property type="entry name" value="Fur_C"/>
</dbReference>
<comment type="caution">
    <text evidence="9">The sequence shown here is derived from an EMBL/GenBank/DDBJ whole genome shotgun (WGS) entry which is preliminary data.</text>
</comment>
<keyword evidence="10" id="KW-1185">Reference proteome</keyword>
<dbReference type="Gene3D" id="1.10.10.10">
    <property type="entry name" value="Winged helix-like DNA-binding domain superfamily/Winged helix DNA-binding domain"/>
    <property type="match status" value="1"/>
</dbReference>
<dbReference type="Pfam" id="PF01475">
    <property type="entry name" value="FUR"/>
    <property type="match status" value="1"/>
</dbReference>
<dbReference type="RefSeq" id="WP_198732186.1">
    <property type="nucleotide sequence ID" value="NZ_JAEINH010000001.1"/>
</dbReference>
<keyword evidence="3 7" id="KW-0862">Zinc</keyword>
<keyword evidence="4" id="KW-0805">Transcription regulation</keyword>
<dbReference type="GO" id="GO:0046872">
    <property type="term" value="F:metal ion binding"/>
    <property type="evidence" value="ECO:0007669"/>
    <property type="project" value="UniProtKB-KW"/>
</dbReference>
<evidence type="ECO:0000313" key="10">
    <source>
        <dbReference type="Proteomes" id="UP000602087"/>
    </source>
</evidence>